<sequence length="477" mass="55009">MRQIFLISFLAILVFLQINGEKIPVNEGAYGDGVFYRDVGRFFLDDIEESGYNLVQLTRILPFALLNLSFSTFHIVKDNEGLQNGMIIWQVIYLALALYWYFRIAKKLRLKTAISTIGFILMFFNYAWLKSVWYHPFSPDLFAFALGMGQVNYFLRYEKFKLGMVSILGAFVSPLLLLSGLLMLFLPGEKLPEYETERPKSLIPALLSLFVPLFIAGIGWGVWGWGEQTWTAQLSHAIALLAIPFLFVYGAKQNPIHWNLAWSQLKKRTKTDRLSKGIMGLAGIVLILVMLSGKNESLGLIRFLQEMGTGNFRFPLDFILVNTVHWGLPALLTLVFLHRFYQEMGKLGWAVVIILIVGLVFSVFFKITALAPWIPLWLVVLTKSFRRYRWGKKDLLMLSGISLITSLAWLPQNTEELLAFLERNDSSLLNSWALQKWALHIPEYTALWAYLLVFLLSAMMGYFFYLRRKRYMRQMHG</sequence>
<keyword evidence="1" id="KW-0812">Transmembrane</keyword>
<feature type="transmembrane region" description="Helical" evidence="1">
    <location>
        <begin position="237"/>
        <end position="254"/>
    </location>
</feature>
<organism evidence="2 3">
    <name type="scientific">Algoriphagus halophytocola</name>
    <dbReference type="NCBI Taxonomy" id="2991499"/>
    <lineage>
        <taxon>Bacteria</taxon>
        <taxon>Pseudomonadati</taxon>
        <taxon>Bacteroidota</taxon>
        <taxon>Cytophagia</taxon>
        <taxon>Cytophagales</taxon>
        <taxon>Cyclobacteriaceae</taxon>
        <taxon>Algoriphagus</taxon>
    </lineage>
</organism>
<feature type="transmembrane region" description="Helical" evidence="1">
    <location>
        <begin position="314"/>
        <end position="337"/>
    </location>
</feature>
<reference evidence="2" key="1">
    <citation type="submission" date="2022-10" db="EMBL/GenBank/DDBJ databases">
        <title>Algoriphagus sp. a novel bacteria isolate from halophytes salicornia europaea.</title>
        <authorList>
            <person name="Peng Y."/>
            <person name="Jiang L."/>
            <person name="Lee J."/>
        </authorList>
    </citation>
    <scope>NUCLEOTIDE SEQUENCE</scope>
    <source>
        <strain evidence="2">TR-M5</strain>
    </source>
</reference>
<feature type="transmembrane region" description="Helical" evidence="1">
    <location>
        <begin position="447"/>
        <end position="466"/>
    </location>
</feature>
<proteinExistence type="predicted"/>
<name>A0ABY6MJI2_9BACT</name>
<evidence type="ECO:0000256" key="1">
    <source>
        <dbReference type="SAM" id="Phobius"/>
    </source>
</evidence>
<feature type="transmembrane region" description="Helical" evidence="1">
    <location>
        <begin position="86"/>
        <end position="102"/>
    </location>
</feature>
<gene>
    <name evidence="2" type="ORF">OM944_05505</name>
</gene>
<evidence type="ECO:0000313" key="2">
    <source>
        <dbReference type="EMBL" id="UZD23948.1"/>
    </source>
</evidence>
<feature type="transmembrane region" description="Helical" evidence="1">
    <location>
        <begin position="109"/>
        <end position="128"/>
    </location>
</feature>
<feature type="transmembrane region" description="Helical" evidence="1">
    <location>
        <begin position="162"/>
        <end position="185"/>
    </location>
</feature>
<feature type="transmembrane region" description="Helical" evidence="1">
    <location>
        <begin position="349"/>
        <end position="374"/>
    </location>
</feature>
<dbReference type="EMBL" id="CP110226">
    <property type="protein sequence ID" value="UZD23948.1"/>
    <property type="molecule type" value="Genomic_DNA"/>
</dbReference>
<accession>A0ABY6MJI2</accession>
<protein>
    <submittedName>
        <fullName evidence="2">Uncharacterized protein</fullName>
    </submittedName>
</protein>
<feature type="transmembrane region" description="Helical" evidence="1">
    <location>
        <begin position="205"/>
        <end position="225"/>
    </location>
</feature>
<feature type="transmembrane region" description="Helical" evidence="1">
    <location>
        <begin position="274"/>
        <end position="293"/>
    </location>
</feature>
<keyword evidence="1" id="KW-0472">Membrane</keyword>
<dbReference type="RefSeq" id="WP_264810659.1">
    <property type="nucleotide sequence ID" value="NZ_CP110226.1"/>
</dbReference>
<evidence type="ECO:0000313" key="3">
    <source>
        <dbReference type="Proteomes" id="UP001163156"/>
    </source>
</evidence>
<keyword evidence="3" id="KW-1185">Reference proteome</keyword>
<keyword evidence="1" id="KW-1133">Transmembrane helix</keyword>
<dbReference type="Proteomes" id="UP001163156">
    <property type="component" value="Chromosome"/>
</dbReference>